<name>A0A1Y2H1L7_9FUNG</name>
<sequence length="268" mass="31081">MHGMTINQSLILILPMLLSVTPSQNNSKCLFWTRRQSNVGRARSSARISQSAQIPTKDYDAAEAHYKLIKDHLEAQEAICKERQRIVKQRAASSPSDVDMQDSGSLDIAPDYEIKKHAALIRVFNYKRVPVLDITTKEIDFSRVELEKKANAPTLKFQLDNVPEKEIALKVARTVIDFLKAFETYYHNFLTDDLFEDLAWRYMGFALEQIRLDNKSLWRSLLEASQKEHPFDPEARFNSILDHLPNYRPYCLASRRCQYLRGQNRVNC</sequence>
<keyword evidence="1" id="KW-0732">Signal</keyword>
<feature type="chain" id="PRO_5012643856" evidence="1">
    <location>
        <begin position="24"/>
        <end position="268"/>
    </location>
</feature>
<accession>A0A1Y2H1L7</accession>
<dbReference type="EMBL" id="MCFF01000002">
    <property type="protein sequence ID" value="ORZ28450.1"/>
    <property type="molecule type" value="Genomic_DNA"/>
</dbReference>
<proteinExistence type="predicted"/>
<dbReference type="OrthoDB" id="2439206at2759"/>
<comment type="caution">
    <text evidence="2">The sequence shown here is derived from an EMBL/GenBank/DDBJ whole genome shotgun (WGS) entry which is preliminary data.</text>
</comment>
<evidence type="ECO:0000313" key="2">
    <source>
        <dbReference type="EMBL" id="ORZ28450.1"/>
    </source>
</evidence>
<dbReference type="InParanoid" id="A0A1Y2H1L7"/>
<dbReference type="RefSeq" id="XP_021886135.1">
    <property type="nucleotide sequence ID" value="XM_022026272.1"/>
</dbReference>
<evidence type="ECO:0000313" key="3">
    <source>
        <dbReference type="Proteomes" id="UP000193648"/>
    </source>
</evidence>
<organism evidence="2 3">
    <name type="scientific">Lobosporangium transversale</name>
    <dbReference type="NCBI Taxonomy" id="64571"/>
    <lineage>
        <taxon>Eukaryota</taxon>
        <taxon>Fungi</taxon>
        <taxon>Fungi incertae sedis</taxon>
        <taxon>Mucoromycota</taxon>
        <taxon>Mortierellomycotina</taxon>
        <taxon>Mortierellomycetes</taxon>
        <taxon>Mortierellales</taxon>
        <taxon>Mortierellaceae</taxon>
        <taxon>Lobosporangium</taxon>
    </lineage>
</organism>
<dbReference type="AlphaFoldDB" id="A0A1Y2H1L7"/>
<protein>
    <submittedName>
        <fullName evidence="2">Uncharacterized protein</fullName>
    </submittedName>
</protein>
<gene>
    <name evidence="2" type="ORF">BCR41DRAFT_367085</name>
</gene>
<feature type="signal peptide" evidence="1">
    <location>
        <begin position="1"/>
        <end position="23"/>
    </location>
</feature>
<dbReference type="GeneID" id="33568115"/>
<dbReference type="Proteomes" id="UP000193648">
    <property type="component" value="Unassembled WGS sequence"/>
</dbReference>
<keyword evidence="3" id="KW-1185">Reference proteome</keyword>
<reference evidence="2 3" key="1">
    <citation type="submission" date="2016-07" db="EMBL/GenBank/DDBJ databases">
        <title>Pervasive Adenine N6-methylation of Active Genes in Fungi.</title>
        <authorList>
            <consortium name="DOE Joint Genome Institute"/>
            <person name="Mondo S.J."/>
            <person name="Dannebaum R.O."/>
            <person name="Kuo R.C."/>
            <person name="Labutti K."/>
            <person name="Haridas S."/>
            <person name="Kuo A."/>
            <person name="Salamov A."/>
            <person name="Ahrendt S.R."/>
            <person name="Lipzen A."/>
            <person name="Sullivan W."/>
            <person name="Andreopoulos W.B."/>
            <person name="Clum A."/>
            <person name="Lindquist E."/>
            <person name="Daum C."/>
            <person name="Ramamoorthy G.K."/>
            <person name="Gryganskyi A."/>
            <person name="Culley D."/>
            <person name="Magnuson J.K."/>
            <person name="James T.Y."/>
            <person name="O'Malley M.A."/>
            <person name="Stajich J.E."/>
            <person name="Spatafora J.W."/>
            <person name="Visel A."/>
            <person name="Grigoriev I.V."/>
        </authorList>
    </citation>
    <scope>NUCLEOTIDE SEQUENCE [LARGE SCALE GENOMIC DNA]</scope>
    <source>
        <strain evidence="2 3">NRRL 3116</strain>
    </source>
</reference>
<evidence type="ECO:0000256" key="1">
    <source>
        <dbReference type="SAM" id="SignalP"/>
    </source>
</evidence>